<dbReference type="Proteomes" id="UP000734854">
    <property type="component" value="Unassembled WGS sequence"/>
</dbReference>
<dbReference type="SUPFAM" id="SSF117281">
    <property type="entry name" value="Kelch motif"/>
    <property type="match status" value="1"/>
</dbReference>
<proteinExistence type="predicted"/>
<dbReference type="Pfam" id="PF00646">
    <property type="entry name" value="F-box"/>
    <property type="match status" value="1"/>
</dbReference>
<dbReference type="InterPro" id="IPR006652">
    <property type="entry name" value="Kelch_1"/>
</dbReference>
<reference evidence="2 3" key="1">
    <citation type="submission" date="2020-08" db="EMBL/GenBank/DDBJ databases">
        <title>Plant Genome Project.</title>
        <authorList>
            <person name="Zhang R.-G."/>
        </authorList>
    </citation>
    <scope>NUCLEOTIDE SEQUENCE [LARGE SCALE GENOMIC DNA]</scope>
    <source>
        <tissue evidence="2">Rhizome</tissue>
    </source>
</reference>
<dbReference type="Gene3D" id="2.120.10.80">
    <property type="entry name" value="Kelch-type beta propeller"/>
    <property type="match status" value="1"/>
</dbReference>
<evidence type="ECO:0000313" key="2">
    <source>
        <dbReference type="EMBL" id="KAG6523829.1"/>
    </source>
</evidence>
<evidence type="ECO:0000259" key="1">
    <source>
        <dbReference type="Pfam" id="PF00646"/>
    </source>
</evidence>
<name>A0A8J5LQK9_ZINOF</name>
<dbReference type="InterPro" id="IPR036047">
    <property type="entry name" value="F-box-like_dom_sf"/>
</dbReference>
<gene>
    <name evidence="2" type="ORF">ZIOFF_013716</name>
</gene>
<comment type="caution">
    <text evidence="2">The sequence shown here is derived from an EMBL/GenBank/DDBJ whole genome shotgun (WGS) entry which is preliminary data.</text>
</comment>
<keyword evidence="3" id="KW-1185">Reference proteome</keyword>
<feature type="domain" description="F-box" evidence="1">
    <location>
        <begin position="24"/>
        <end position="56"/>
    </location>
</feature>
<evidence type="ECO:0000313" key="3">
    <source>
        <dbReference type="Proteomes" id="UP000734854"/>
    </source>
</evidence>
<dbReference type="SMART" id="SM00612">
    <property type="entry name" value="Kelch"/>
    <property type="match status" value="2"/>
</dbReference>
<sequence length="445" mass="49478">MAFSSPVATKTLIPNATVGETLIPGLPDDIAAVILASLPYSHQSALRATSRSWRAFLAPLALLPLRRSLRLPCRHLLALFPADPSITPPCLFDPAVSAWVLLPRIPCSYHLYGLSNFVPVALGHHLYVLGGSQFDARSYPIGHPIASAAAYRLDLSSMPPLSWDRLANMIFPRGSFACSSLRRSSHGGVKDEGKIIVAGGGSRHSMFPVEGSRMSSVECYDVESGQWSMHKGLPRDRAGCVGLLIARPDSEEDEFWVMGGYGDYRTVSGVVPADVYHKDAVVLGLKSGRWREVEDMWEEGDRRRLGAVTALDGDDGHGKDIFMLDSNEIFSSATFKGFMDKFHSRYDFVLNRWIKESCLRRKIPDNGSCGFVAMNGEIYVLTTSIQSFDLSDQRRATKKRLTIEIQIYNPQRKKWRFLTTSPPFNHTIFNNMIDFKTAVTCTVRV</sequence>
<protein>
    <recommendedName>
        <fullName evidence="1">F-box domain-containing protein</fullName>
    </recommendedName>
</protein>
<dbReference type="InterPro" id="IPR015915">
    <property type="entry name" value="Kelch-typ_b-propeller"/>
</dbReference>
<dbReference type="EMBL" id="JACMSC010000004">
    <property type="protein sequence ID" value="KAG6523829.1"/>
    <property type="molecule type" value="Genomic_DNA"/>
</dbReference>
<dbReference type="PANTHER" id="PTHR47850">
    <property type="entry name" value="F-BOX/KELCH-REPEAT PROTEIN OR23"/>
    <property type="match status" value="1"/>
</dbReference>
<dbReference type="AlphaFoldDB" id="A0A8J5LQK9"/>
<organism evidence="2 3">
    <name type="scientific">Zingiber officinale</name>
    <name type="common">Ginger</name>
    <name type="synonym">Amomum zingiber</name>
    <dbReference type="NCBI Taxonomy" id="94328"/>
    <lineage>
        <taxon>Eukaryota</taxon>
        <taxon>Viridiplantae</taxon>
        <taxon>Streptophyta</taxon>
        <taxon>Embryophyta</taxon>
        <taxon>Tracheophyta</taxon>
        <taxon>Spermatophyta</taxon>
        <taxon>Magnoliopsida</taxon>
        <taxon>Liliopsida</taxon>
        <taxon>Zingiberales</taxon>
        <taxon>Zingiberaceae</taxon>
        <taxon>Zingiber</taxon>
    </lineage>
</organism>
<accession>A0A8J5LQK9</accession>
<dbReference type="Pfam" id="PF01344">
    <property type="entry name" value="Kelch_1"/>
    <property type="match status" value="1"/>
</dbReference>
<dbReference type="PANTHER" id="PTHR47850:SF1">
    <property type="entry name" value="F-BOX_KELCH-REPEAT PROTEIN OR23"/>
    <property type="match status" value="1"/>
</dbReference>
<dbReference type="InterPro" id="IPR001810">
    <property type="entry name" value="F-box_dom"/>
</dbReference>
<dbReference type="SUPFAM" id="SSF81383">
    <property type="entry name" value="F-box domain"/>
    <property type="match status" value="1"/>
</dbReference>